<dbReference type="Proteomes" id="UP000591844">
    <property type="component" value="Unassembled WGS sequence"/>
</dbReference>
<dbReference type="EMBL" id="PUJW01000038">
    <property type="protein sequence ID" value="NHB94433.1"/>
    <property type="molecule type" value="Genomic_DNA"/>
</dbReference>
<protein>
    <submittedName>
        <fullName evidence="1">Uncharacterized protein</fullName>
    </submittedName>
</protein>
<reference evidence="1 2" key="1">
    <citation type="submission" date="2018-02" db="EMBL/GenBank/DDBJ databases">
        <authorList>
            <person name="Machado R.A."/>
        </authorList>
    </citation>
    <scope>NUCLEOTIDE SEQUENCE [LARGE SCALE GENOMIC DNA]</scope>
    <source>
        <strain evidence="1 2">DSM 19724</strain>
    </source>
</reference>
<evidence type="ECO:0000313" key="1">
    <source>
        <dbReference type="EMBL" id="NHB94433.1"/>
    </source>
</evidence>
<sequence length="79" mass="9333">MKLISLIRPIEVEYFGIELLVPHWTKFIVTENKGFVLAWNKKPSQLKGDWNSKSPRSQYEIVAIVDLEDMDWRETLVEL</sequence>
<comment type="caution">
    <text evidence="1">The sequence shown here is derived from an EMBL/GenBank/DDBJ whole genome shotgun (WGS) entry which is preliminary data.</text>
</comment>
<evidence type="ECO:0000313" key="2">
    <source>
        <dbReference type="Proteomes" id="UP000591844"/>
    </source>
</evidence>
<gene>
    <name evidence="1" type="ORF">C5469_20750</name>
</gene>
<keyword evidence="2" id="KW-1185">Reference proteome</keyword>
<name>A0A7X5QHF6_9GAMM</name>
<dbReference type="AlphaFoldDB" id="A0A7X5QHF6"/>
<dbReference type="RefSeq" id="WP_166310339.1">
    <property type="nucleotide sequence ID" value="NZ_CAWPIB010000038.1"/>
</dbReference>
<accession>A0A7X5QHF6</accession>
<organism evidence="1 2">
    <name type="scientific">Photorhabdus cinerea</name>
    <dbReference type="NCBI Taxonomy" id="471575"/>
    <lineage>
        <taxon>Bacteria</taxon>
        <taxon>Pseudomonadati</taxon>
        <taxon>Pseudomonadota</taxon>
        <taxon>Gammaproteobacteria</taxon>
        <taxon>Enterobacterales</taxon>
        <taxon>Morganellaceae</taxon>
        <taxon>Photorhabdus</taxon>
    </lineage>
</organism>
<proteinExistence type="predicted"/>